<feature type="domain" description="ABC3 transporter permease C-terminal" evidence="8">
    <location>
        <begin position="423"/>
        <end position="533"/>
    </location>
</feature>
<evidence type="ECO:0000256" key="1">
    <source>
        <dbReference type="ARBA" id="ARBA00004651"/>
    </source>
</evidence>
<evidence type="ECO:0000259" key="8">
    <source>
        <dbReference type="Pfam" id="PF02687"/>
    </source>
</evidence>
<dbReference type="InterPro" id="IPR025857">
    <property type="entry name" value="MacB_PCD"/>
</dbReference>
<feature type="transmembrane region" description="Helical" evidence="7">
    <location>
        <begin position="507"/>
        <end position="525"/>
    </location>
</feature>
<dbReference type="Proteomes" id="UP001526446">
    <property type="component" value="Unassembled WGS sequence"/>
</dbReference>
<protein>
    <submittedName>
        <fullName evidence="10">ABC transporter permease</fullName>
    </submittedName>
</protein>
<keyword evidence="11" id="KW-1185">Reference proteome</keyword>
<name>A0ABT3Q780_9PROT</name>
<feature type="transmembrane region" description="Helical" evidence="7">
    <location>
        <begin position="109"/>
        <end position="138"/>
    </location>
</feature>
<comment type="subcellular location">
    <subcellularLocation>
        <location evidence="1">Cell membrane</location>
        <topology evidence="1">Multi-pass membrane protein</topology>
    </subcellularLocation>
</comment>
<sequence length="543" mass="58566">LRDVHFHNAAIGEAGTSQQLVHILGLVGLAALATAIVNYINLATARAGMRAKDVAVRKILGASRFSLVVRFMTEAVLLALGAAGLALTLTESAVRWVNAFGGWQIPYEWAFILPVTLAIAVLVGSVAGLYPALALSAFRPVEVLSASRMPGGGRLERRIRNGLVALQFTFAIILAICTLVMTRQATFIQTLERGMPTHGLIVIDALNDDSLKTRQAALVSRLAEVPGVTTVSRSDLYPHHMSDRDNWKRPGSPVTFGLQWGYATPGYFETIGATLIAGRLFDEEHGQDYAQGTSTAENAGNVIISRLAARRFGFTSAEQAVGQEVQPASGDGKYRIIGVIEDIRLGGVHEPLAPFLLFGTKASVNYAAALVRYSGATEQTEMARLRTAWEEAAPDVPFSAQTVSDILAEDYRADANHSALFSIGSAVAVAIACLGLYGLSAFSVTRRMQEISIRKVLGATTQDILFLLVSQFLRPVVLANLVAWPVAWLLMREWLSTFDQRIALTPLPFLTVMLMALAIAALAIFSQAWRAARSRAAYLSSNL</sequence>
<keyword evidence="3 7" id="KW-0812">Transmembrane</keyword>
<feature type="transmembrane region" description="Helical" evidence="7">
    <location>
        <begin position="20"/>
        <end position="42"/>
    </location>
</feature>
<comment type="similarity">
    <text evidence="6">Belongs to the ABC-4 integral membrane protein family.</text>
</comment>
<evidence type="ECO:0000259" key="9">
    <source>
        <dbReference type="Pfam" id="PF12704"/>
    </source>
</evidence>
<comment type="caution">
    <text evidence="10">The sequence shown here is derived from an EMBL/GenBank/DDBJ whole genome shotgun (WGS) entry which is preliminary data.</text>
</comment>
<dbReference type="RefSeq" id="WP_166121731.1">
    <property type="nucleotide sequence ID" value="NZ_JAPIUX010000005.1"/>
</dbReference>
<keyword evidence="4 7" id="KW-1133">Transmembrane helix</keyword>
<dbReference type="Pfam" id="PF02687">
    <property type="entry name" value="FtsX"/>
    <property type="match status" value="1"/>
</dbReference>
<evidence type="ECO:0000256" key="6">
    <source>
        <dbReference type="ARBA" id="ARBA00038076"/>
    </source>
</evidence>
<feature type="transmembrane region" description="Helical" evidence="7">
    <location>
        <begin position="419"/>
        <end position="444"/>
    </location>
</feature>
<evidence type="ECO:0000256" key="2">
    <source>
        <dbReference type="ARBA" id="ARBA00022475"/>
    </source>
</evidence>
<evidence type="ECO:0000256" key="3">
    <source>
        <dbReference type="ARBA" id="ARBA00022692"/>
    </source>
</evidence>
<organism evidence="10 11">
    <name type="scientific">Acetobacter farinalis</name>
    <dbReference type="NCBI Taxonomy" id="1260984"/>
    <lineage>
        <taxon>Bacteria</taxon>
        <taxon>Pseudomonadati</taxon>
        <taxon>Pseudomonadota</taxon>
        <taxon>Alphaproteobacteria</taxon>
        <taxon>Acetobacterales</taxon>
        <taxon>Acetobacteraceae</taxon>
        <taxon>Acetobacter</taxon>
    </lineage>
</organism>
<evidence type="ECO:0000256" key="7">
    <source>
        <dbReference type="SAM" id="Phobius"/>
    </source>
</evidence>
<reference evidence="10 11" key="1">
    <citation type="submission" date="2022-11" db="EMBL/GenBank/DDBJ databases">
        <title>Genome sequencing of Acetobacter type strain.</title>
        <authorList>
            <person name="Heo J."/>
            <person name="Lee D."/>
            <person name="Han B.-H."/>
            <person name="Hong S.-B."/>
            <person name="Kwon S.-W."/>
        </authorList>
    </citation>
    <scope>NUCLEOTIDE SEQUENCE [LARGE SCALE GENOMIC DNA]</scope>
    <source>
        <strain evidence="10 11">KACC 21251</strain>
    </source>
</reference>
<dbReference type="InterPro" id="IPR050250">
    <property type="entry name" value="Macrolide_Exporter_MacB"/>
</dbReference>
<feature type="transmembrane region" description="Helical" evidence="7">
    <location>
        <begin position="464"/>
        <end position="487"/>
    </location>
</feature>
<feature type="non-terminal residue" evidence="10">
    <location>
        <position position="1"/>
    </location>
</feature>
<feature type="transmembrane region" description="Helical" evidence="7">
    <location>
        <begin position="159"/>
        <end position="181"/>
    </location>
</feature>
<dbReference type="EMBL" id="JAPIUX010000005">
    <property type="protein sequence ID" value="MCX2561139.1"/>
    <property type="molecule type" value="Genomic_DNA"/>
</dbReference>
<feature type="transmembrane region" description="Helical" evidence="7">
    <location>
        <begin position="67"/>
        <end position="89"/>
    </location>
</feature>
<proteinExistence type="inferred from homology"/>
<evidence type="ECO:0000313" key="11">
    <source>
        <dbReference type="Proteomes" id="UP001526446"/>
    </source>
</evidence>
<keyword evidence="5 7" id="KW-0472">Membrane</keyword>
<evidence type="ECO:0000256" key="4">
    <source>
        <dbReference type="ARBA" id="ARBA00022989"/>
    </source>
</evidence>
<evidence type="ECO:0000313" key="10">
    <source>
        <dbReference type="EMBL" id="MCX2561139.1"/>
    </source>
</evidence>
<dbReference type="PANTHER" id="PTHR30572:SF4">
    <property type="entry name" value="ABC TRANSPORTER PERMEASE YTRF"/>
    <property type="match status" value="1"/>
</dbReference>
<dbReference type="InterPro" id="IPR003838">
    <property type="entry name" value="ABC3_permease_C"/>
</dbReference>
<keyword evidence="2" id="KW-1003">Cell membrane</keyword>
<evidence type="ECO:0000256" key="5">
    <source>
        <dbReference type="ARBA" id="ARBA00023136"/>
    </source>
</evidence>
<accession>A0ABT3Q780</accession>
<dbReference type="PANTHER" id="PTHR30572">
    <property type="entry name" value="MEMBRANE COMPONENT OF TRANSPORTER-RELATED"/>
    <property type="match status" value="1"/>
</dbReference>
<gene>
    <name evidence="10" type="ORF">OQ252_06980</name>
</gene>
<feature type="domain" description="MacB-like periplasmic core" evidence="9">
    <location>
        <begin position="171"/>
        <end position="346"/>
    </location>
</feature>
<dbReference type="Pfam" id="PF12704">
    <property type="entry name" value="MacB_PCD"/>
    <property type="match status" value="1"/>
</dbReference>